<dbReference type="EMBL" id="JADYXP020000010">
    <property type="protein sequence ID" value="KAL0114979.1"/>
    <property type="molecule type" value="Genomic_DNA"/>
</dbReference>
<evidence type="ECO:0000256" key="1">
    <source>
        <dbReference type="SAM" id="Phobius"/>
    </source>
</evidence>
<keyword evidence="1" id="KW-0472">Membrane</keyword>
<dbReference type="AlphaFoldDB" id="A0AAW2FIY9"/>
<evidence type="ECO:0000313" key="2">
    <source>
        <dbReference type="EMBL" id="KAL0114979.1"/>
    </source>
</evidence>
<sequence length="70" mass="8410">MFAQNPIDNVLITLNVTHDIKLFFFSRRLISFYNFITIFYFLNLFLQINRDDHTYLLRLLGRHSVLLSSV</sequence>
<keyword evidence="1" id="KW-0812">Transmembrane</keyword>
<comment type="caution">
    <text evidence="2">The sequence shown here is derived from an EMBL/GenBank/DDBJ whole genome shotgun (WGS) entry which is preliminary data.</text>
</comment>
<name>A0AAW2FIY9_9HYME</name>
<keyword evidence="3" id="KW-1185">Reference proteome</keyword>
<keyword evidence="1" id="KW-1133">Transmembrane helix</keyword>
<evidence type="ECO:0000313" key="3">
    <source>
        <dbReference type="Proteomes" id="UP001430953"/>
    </source>
</evidence>
<gene>
    <name evidence="2" type="ORF">PUN28_010504</name>
</gene>
<proteinExistence type="predicted"/>
<protein>
    <submittedName>
        <fullName evidence="2">Uncharacterized protein</fullName>
    </submittedName>
</protein>
<feature type="transmembrane region" description="Helical" evidence="1">
    <location>
        <begin position="30"/>
        <end position="48"/>
    </location>
</feature>
<dbReference type="Proteomes" id="UP001430953">
    <property type="component" value="Unassembled WGS sequence"/>
</dbReference>
<accession>A0AAW2FIY9</accession>
<organism evidence="2 3">
    <name type="scientific">Cardiocondyla obscurior</name>
    <dbReference type="NCBI Taxonomy" id="286306"/>
    <lineage>
        <taxon>Eukaryota</taxon>
        <taxon>Metazoa</taxon>
        <taxon>Ecdysozoa</taxon>
        <taxon>Arthropoda</taxon>
        <taxon>Hexapoda</taxon>
        <taxon>Insecta</taxon>
        <taxon>Pterygota</taxon>
        <taxon>Neoptera</taxon>
        <taxon>Endopterygota</taxon>
        <taxon>Hymenoptera</taxon>
        <taxon>Apocrita</taxon>
        <taxon>Aculeata</taxon>
        <taxon>Formicoidea</taxon>
        <taxon>Formicidae</taxon>
        <taxon>Myrmicinae</taxon>
        <taxon>Cardiocondyla</taxon>
    </lineage>
</organism>
<reference evidence="2 3" key="1">
    <citation type="submission" date="2023-03" db="EMBL/GenBank/DDBJ databases">
        <title>High recombination rates correlate with genetic variation in Cardiocondyla obscurior ants.</title>
        <authorList>
            <person name="Errbii M."/>
        </authorList>
    </citation>
    <scope>NUCLEOTIDE SEQUENCE [LARGE SCALE GENOMIC DNA]</scope>
    <source>
        <strain evidence="2">Alpha-2009</strain>
        <tissue evidence="2">Whole body</tissue>
    </source>
</reference>